<evidence type="ECO:0000313" key="6">
    <source>
        <dbReference type="Proteomes" id="UP001149165"/>
    </source>
</evidence>
<dbReference type="SUPFAM" id="SSF53335">
    <property type="entry name" value="S-adenosyl-L-methionine-dependent methyltransferases"/>
    <property type="match status" value="1"/>
</dbReference>
<organism evidence="5 6">
    <name type="scientific">Penicillium angulare</name>
    <dbReference type="NCBI Taxonomy" id="116970"/>
    <lineage>
        <taxon>Eukaryota</taxon>
        <taxon>Fungi</taxon>
        <taxon>Dikarya</taxon>
        <taxon>Ascomycota</taxon>
        <taxon>Pezizomycotina</taxon>
        <taxon>Eurotiomycetes</taxon>
        <taxon>Eurotiomycetidae</taxon>
        <taxon>Eurotiales</taxon>
        <taxon>Aspergillaceae</taxon>
        <taxon>Penicillium</taxon>
    </lineage>
</organism>
<dbReference type="EMBL" id="JAPQKH010000004">
    <property type="protein sequence ID" value="KAJ5100514.1"/>
    <property type="molecule type" value="Genomic_DNA"/>
</dbReference>
<protein>
    <submittedName>
        <fullName evidence="5">S-adenosyl-L-methionine-dependent methyltransferase</fullName>
    </submittedName>
</protein>
<keyword evidence="6" id="KW-1185">Reference proteome</keyword>
<keyword evidence="2" id="KW-0808">Transferase</keyword>
<dbReference type="InterPro" id="IPR036388">
    <property type="entry name" value="WH-like_DNA-bd_sf"/>
</dbReference>
<dbReference type="PANTHER" id="PTHR43712:SF12">
    <property type="entry name" value="STERIGMATOCYSTIN 8-O-METHYLTRANSFERASE"/>
    <property type="match status" value="1"/>
</dbReference>
<dbReference type="AlphaFoldDB" id="A0A9W9KBT6"/>
<dbReference type="SUPFAM" id="SSF46785">
    <property type="entry name" value="Winged helix' DNA-binding domain"/>
    <property type="match status" value="1"/>
</dbReference>
<reference evidence="5" key="2">
    <citation type="journal article" date="2023" name="IMA Fungus">
        <title>Comparative genomic study of the Penicillium genus elucidates a diverse pangenome and 15 lateral gene transfer events.</title>
        <authorList>
            <person name="Petersen C."/>
            <person name="Sorensen T."/>
            <person name="Nielsen M.R."/>
            <person name="Sondergaard T.E."/>
            <person name="Sorensen J.L."/>
            <person name="Fitzpatrick D.A."/>
            <person name="Frisvad J.C."/>
            <person name="Nielsen K.L."/>
        </authorList>
    </citation>
    <scope>NUCLEOTIDE SEQUENCE</scope>
    <source>
        <strain evidence="5">IBT 30069</strain>
    </source>
</reference>
<dbReference type="GO" id="GO:0044550">
    <property type="term" value="P:secondary metabolite biosynthetic process"/>
    <property type="evidence" value="ECO:0007669"/>
    <property type="project" value="UniProtKB-ARBA"/>
</dbReference>
<evidence type="ECO:0000256" key="3">
    <source>
        <dbReference type="ARBA" id="ARBA00022691"/>
    </source>
</evidence>
<name>A0A9W9KBT6_9EURO</name>
<dbReference type="Gene3D" id="1.10.10.10">
    <property type="entry name" value="Winged helix-like DNA-binding domain superfamily/Winged helix DNA-binding domain"/>
    <property type="match status" value="1"/>
</dbReference>
<dbReference type="Proteomes" id="UP001149165">
    <property type="component" value="Unassembled WGS sequence"/>
</dbReference>
<dbReference type="Gene3D" id="3.40.50.150">
    <property type="entry name" value="Vaccinia Virus protein VP39"/>
    <property type="match status" value="1"/>
</dbReference>
<evidence type="ECO:0000313" key="5">
    <source>
        <dbReference type="EMBL" id="KAJ5100514.1"/>
    </source>
</evidence>
<dbReference type="GO" id="GO:0008171">
    <property type="term" value="F:O-methyltransferase activity"/>
    <property type="evidence" value="ECO:0007669"/>
    <property type="project" value="InterPro"/>
</dbReference>
<keyword evidence="3" id="KW-0949">S-adenosyl-L-methionine</keyword>
<sequence>MPYIPGELELEPMLVLANNIRDNVLTLNDFFAKNSHPIPTFSAKTAPNKTIIPPTSPGEIQDARSALIIAFHAFLCLVANSQILQANDTFCMQVIHRYQIAQCFSPSETITFEELSSRCGLNVIDLKRVLRLVMTRHVFAEPKAGFVAHTAATRLLRDDDRIRAFSGIIAEERFPASAKGFSLANDTELGLYEELQTHPAREKRWNLAMSAMAARIDFDFILNNSALSSLEPGSLFVDVGGGNGTISIGLAERLPHVHFLIQDAAPNAHAQSYSAKGTASQGDDRRVTWQKHDFFTPQTVVGDTYYFRNIFHNWPDSQCVKILQQHLPVLRPKTRIIIDDFALHEPLTVPPFEERKTRSMDVTMLVYFGSHERTIAQWQGILAEADPRFTLEKVTQDPKQPNTILQVVFG</sequence>
<comment type="caution">
    <text evidence="5">The sequence shown here is derived from an EMBL/GenBank/DDBJ whole genome shotgun (WGS) entry which is preliminary data.</text>
</comment>
<evidence type="ECO:0000256" key="1">
    <source>
        <dbReference type="ARBA" id="ARBA00022603"/>
    </source>
</evidence>
<dbReference type="OrthoDB" id="1606438at2759"/>
<dbReference type="InterPro" id="IPR036390">
    <property type="entry name" value="WH_DNA-bd_sf"/>
</dbReference>
<dbReference type="InterPro" id="IPR016461">
    <property type="entry name" value="COMT-like"/>
</dbReference>
<dbReference type="GO" id="GO:0032259">
    <property type="term" value="P:methylation"/>
    <property type="evidence" value="ECO:0007669"/>
    <property type="project" value="UniProtKB-KW"/>
</dbReference>
<keyword evidence="1 5" id="KW-0489">Methyltransferase</keyword>
<dbReference type="PROSITE" id="PS51683">
    <property type="entry name" value="SAM_OMT_II"/>
    <property type="match status" value="1"/>
</dbReference>
<dbReference type="InterPro" id="IPR001077">
    <property type="entry name" value="COMT_C"/>
</dbReference>
<gene>
    <name evidence="5" type="ORF">N7456_006566</name>
</gene>
<evidence type="ECO:0000256" key="2">
    <source>
        <dbReference type="ARBA" id="ARBA00022679"/>
    </source>
</evidence>
<evidence type="ECO:0000259" key="4">
    <source>
        <dbReference type="Pfam" id="PF00891"/>
    </source>
</evidence>
<accession>A0A9W9KBT6</accession>
<dbReference type="PANTHER" id="PTHR43712">
    <property type="entry name" value="PUTATIVE (AFU_ORTHOLOGUE AFUA_4G14580)-RELATED"/>
    <property type="match status" value="1"/>
</dbReference>
<dbReference type="CDD" id="cd02440">
    <property type="entry name" value="AdoMet_MTases"/>
    <property type="match status" value="1"/>
</dbReference>
<reference evidence="5" key="1">
    <citation type="submission" date="2022-11" db="EMBL/GenBank/DDBJ databases">
        <authorList>
            <person name="Petersen C."/>
        </authorList>
    </citation>
    <scope>NUCLEOTIDE SEQUENCE</scope>
    <source>
        <strain evidence="5">IBT 30069</strain>
    </source>
</reference>
<feature type="domain" description="O-methyltransferase C-terminal" evidence="4">
    <location>
        <begin position="190"/>
        <end position="385"/>
    </location>
</feature>
<dbReference type="Pfam" id="PF00891">
    <property type="entry name" value="Methyltransf_2"/>
    <property type="match status" value="1"/>
</dbReference>
<proteinExistence type="predicted"/>
<dbReference type="InterPro" id="IPR029063">
    <property type="entry name" value="SAM-dependent_MTases_sf"/>
</dbReference>